<feature type="transmembrane region" description="Helical" evidence="2">
    <location>
        <begin position="97"/>
        <end position="114"/>
    </location>
</feature>
<comment type="similarity">
    <text evidence="1">Belongs to the major facilitator superfamily. Phosphate:H(+) symporter (TC 2.A.1.9) family.</text>
</comment>
<organism evidence="3 4">
    <name type="scientific">Datura stramonium</name>
    <name type="common">Jimsonweed</name>
    <name type="synonym">Common thornapple</name>
    <dbReference type="NCBI Taxonomy" id="4076"/>
    <lineage>
        <taxon>Eukaryota</taxon>
        <taxon>Viridiplantae</taxon>
        <taxon>Streptophyta</taxon>
        <taxon>Embryophyta</taxon>
        <taxon>Tracheophyta</taxon>
        <taxon>Spermatophyta</taxon>
        <taxon>Magnoliopsida</taxon>
        <taxon>eudicotyledons</taxon>
        <taxon>Gunneridae</taxon>
        <taxon>Pentapetalae</taxon>
        <taxon>asterids</taxon>
        <taxon>lamiids</taxon>
        <taxon>Solanales</taxon>
        <taxon>Solanaceae</taxon>
        <taxon>Solanoideae</taxon>
        <taxon>Datureae</taxon>
        <taxon>Datura</taxon>
    </lineage>
</organism>
<keyword evidence="2" id="KW-0472">Membrane</keyword>
<comment type="caution">
    <text evidence="3">The sequence shown here is derived from an EMBL/GenBank/DDBJ whole genome shotgun (WGS) entry which is preliminary data.</text>
</comment>
<gene>
    <name evidence="3" type="primary">PT2_4</name>
    <name evidence="3" type="ORF">HAX54_046220</name>
</gene>
<evidence type="ECO:0000256" key="1">
    <source>
        <dbReference type="ARBA" id="ARBA00044504"/>
    </source>
</evidence>
<reference evidence="3 4" key="1">
    <citation type="journal article" date="2021" name="BMC Genomics">
        <title>Datura genome reveals duplications of psychoactive alkaloid biosynthetic genes and high mutation rate following tissue culture.</title>
        <authorList>
            <person name="Rajewski A."/>
            <person name="Carter-House D."/>
            <person name="Stajich J."/>
            <person name="Litt A."/>
        </authorList>
    </citation>
    <scope>NUCLEOTIDE SEQUENCE [LARGE SCALE GENOMIC DNA]</scope>
    <source>
        <strain evidence="3">AR-01</strain>
    </source>
</reference>
<dbReference type="InterPro" id="IPR036259">
    <property type="entry name" value="MFS_trans_sf"/>
</dbReference>
<dbReference type="Gene3D" id="1.20.1250.20">
    <property type="entry name" value="MFS general substrate transporter like domains"/>
    <property type="match status" value="2"/>
</dbReference>
<name>A0ABS8WIP4_DATST</name>
<keyword evidence="2" id="KW-0812">Transmembrane</keyword>
<dbReference type="EMBL" id="JACEIK010007265">
    <property type="protein sequence ID" value="MCE3049966.1"/>
    <property type="molecule type" value="Genomic_DNA"/>
</dbReference>
<keyword evidence="4" id="KW-1185">Reference proteome</keyword>
<accession>A0ABS8WIP4</accession>
<protein>
    <submittedName>
        <fullName evidence="3">Growth-regulating factor 4</fullName>
    </submittedName>
</protein>
<sequence>MAGEDNNLQVLNALDLAKTQLYHFTAIIIAGMGFFTDAYDLFSISLVTKLFGVCTTLPDLLKPGTSPIASSITSCALSDSPLEAPLRVLWPRSRFRCVWLWILASYTILSATIMSEYANKKTRGAFIVKGSIHRATSRLHLAWSNSHVRSITSRTHLLLAHEDARNSLGTARAKDAKRAAQDMGKEVYKIARAQTLIAICSTVPGYWFTVALIDINGRFAIQLLDSSS</sequence>
<proteinExistence type="inferred from homology"/>
<evidence type="ECO:0000313" key="4">
    <source>
        <dbReference type="Proteomes" id="UP000823775"/>
    </source>
</evidence>
<dbReference type="Proteomes" id="UP000823775">
    <property type="component" value="Unassembled WGS sequence"/>
</dbReference>
<keyword evidence="2" id="KW-1133">Transmembrane helix</keyword>
<evidence type="ECO:0000313" key="3">
    <source>
        <dbReference type="EMBL" id="MCE3049966.1"/>
    </source>
</evidence>
<feature type="transmembrane region" description="Helical" evidence="2">
    <location>
        <begin position="20"/>
        <end position="42"/>
    </location>
</feature>
<evidence type="ECO:0000256" key="2">
    <source>
        <dbReference type="SAM" id="Phobius"/>
    </source>
</evidence>